<dbReference type="PANTHER" id="PTHR43108">
    <property type="entry name" value="N-ACETYLGLUCOSAMINE-6-SULFATASE FAMILY MEMBER"/>
    <property type="match status" value="1"/>
</dbReference>
<keyword evidence="3" id="KW-0378">Hydrolase</keyword>
<protein>
    <submittedName>
        <fullName evidence="6">Sulfatase</fullName>
    </submittedName>
</protein>
<organism evidence="6 7">
    <name type="scientific">Sphingomonas natans</name>
    <dbReference type="NCBI Taxonomy" id="3063330"/>
    <lineage>
        <taxon>Bacteria</taxon>
        <taxon>Pseudomonadati</taxon>
        <taxon>Pseudomonadota</taxon>
        <taxon>Alphaproteobacteria</taxon>
        <taxon>Sphingomonadales</taxon>
        <taxon>Sphingomonadaceae</taxon>
        <taxon>Sphingomonas</taxon>
    </lineage>
</organism>
<feature type="domain" description="Sulfatase N-terminal" evidence="5">
    <location>
        <begin position="47"/>
        <end position="372"/>
    </location>
</feature>
<dbReference type="Proteomes" id="UP001169764">
    <property type="component" value="Unassembled WGS sequence"/>
</dbReference>
<evidence type="ECO:0000256" key="3">
    <source>
        <dbReference type="ARBA" id="ARBA00022801"/>
    </source>
</evidence>
<sequence length="513" mass="57945">MSEGIGRRGVLLAGTGGAFGLYSFATTAASPEKRLALPRRPGATPHNILVVLTDDHRYDAMGFMKAQTFGDTPTLDRLAQEGVHFRNAFVTTALCSPSRATIFTGLYAHQHRVIDNNHPIPHGLIYYPEYLQAAGYETAFIGKWHMGIETDAPQPGFDRWVSFKGQGHYLPHPDGLNVDGRKVAQTSYITDELTNRAIDWIEQRDGKRPWMMHLAHKAVHSEFLPAPRHRGRYDKEVFRYPESMKQGVSGRPMWVENQRNSWHGVAYPYHGALDIGDYYKRYMETLLSVDEGIARIMELLHKRGELDRTLILYMGDNGFMFGEHGLIDKRAAYEESMRIPMLMRCPSLFGSGVVEQVVANIDVAPTMLAAAGLEAPAGMAGANMLPLIGGAASVPWRKELLYEYYWEQNFPQTPTVHALREDRYKYMHFHGIWDLNELYDLAADPRENDNLLARPGHEDLAERMSARLFCLLQTTDGMQIPLSPDAGERNELRDPRGPGMAPFPSHFFRTPTQ</sequence>
<evidence type="ECO:0000313" key="6">
    <source>
        <dbReference type="EMBL" id="MDO6416157.1"/>
    </source>
</evidence>
<proteinExistence type="inferred from homology"/>
<keyword evidence="4" id="KW-0325">Glycoprotein</keyword>
<dbReference type="Pfam" id="PF00884">
    <property type="entry name" value="Sulfatase"/>
    <property type="match status" value="1"/>
</dbReference>
<gene>
    <name evidence="6" type="ORF">Q4F19_17355</name>
</gene>
<dbReference type="SUPFAM" id="SSF53649">
    <property type="entry name" value="Alkaline phosphatase-like"/>
    <property type="match status" value="1"/>
</dbReference>
<evidence type="ECO:0000313" key="7">
    <source>
        <dbReference type="Proteomes" id="UP001169764"/>
    </source>
</evidence>
<dbReference type="InterPro" id="IPR017850">
    <property type="entry name" value="Alkaline_phosphatase_core_sf"/>
</dbReference>
<evidence type="ECO:0000256" key="4">
    <source>
        <dbReference type="ARBA" id="ARBA00023180"/>
    </source>
</evidence>
<comment type="similarity">
    <text evidence="1">Belongs to the sulfatase family.</text>
</comment>
<keyword evidence="2" id="KW-0732">Signal</keyword>
<accession>A0ABT8YDX7</accession>
<dbReference type="RefSeq" id="WP_303545253.1">
    <property type="nucleotide sequence ID" value="NZ_JAUOTP010000009.1"/>
</dbReference>
<dbReference type="InterPro" id="IPR000917">
    <property type="entry name" value="Sulfatase_N"/>
</dbReference>
<dbReference type="InterPro" id="IPR024607">
    <property type="entry name" value="Sulfatase_CS"/>
</dbReference>
<dbReference type="CDD" id="cd16031">
    <property type="entry name" value="G6S_like"/>
    <property type="match status" value="1"/>
</dbReference>
<dbReference type="PROSITE" id="PS00523">
    <property type="entry name" value="SULFATASE_1"/>
    <property type="match status" value="1"/>
</dbReference>
<dbReference type="EMBL" id="JAUOTP010000009">
    <property type="protein sequence ID" value="MDO6416157.1"/>
    <property type="molecule type" value="Genomic_DNA"/>
</dbReference>
<reference evidence="6" key="1">
    <citation type="submission" date="2023-07" db="EMBL/GenBank/DDBJ databases">
        <authorList>
            <person name="Kim M."/>
        </authorList>
    </citation>
    <scope>NUCLEOTIDE SEQUENCE</scope>
    <source>
        <strain evidence="6">BIUV-7</strain>
    </source>
</reference>
<comment type="caution">
    <text evidence="6">The sequence shown here is derived from an EMBL/GenBank/DDBJ whole genome shotgun (WGS) entry which is preliminary data.</text>
</comment>
<name>A0ABT8YDX7_9SPHN</name>
<dbReference type="PROSITE" id="PS00149">
    <property type="entry name" value="SULFATASE_2"/>
    <property type="match status" value="1"/>
</dbReference>
<keyword evidence="7" id="KW-1185">Reference proteome</keyword>
<dbReference type="PANTHER" id="PTHR43108:SF8">
    <property type="entry name" value="SD21168P"/>
    <property type="match status" value="1"/>
</dbReference>
<evidence type="ECO:0000259" key="5">
    <source>
        <dbReference type="Pfam" id="PF00884"/>
    </source>
</evidence>
<dbReference type="Gene3D" id="3.40.720.10">
    <property type="entry name" value="Alkaline Phosphatase, subunit A"/>
    <property type="match status" value="1"/>
</dbReference>
<evidence type="ECO:0000256" key="2">
    <source>
        <dbReference type="ARBA" id="ARBA00022729"/>
    </source>
</evidence>
<evidence type="ECO:0000256" key="1">
    <source>
        <dbReference type="ARBA" id="ARBA00008779"/>
    </source>
</evidence>